<dbReference type="Proteomes" id="UP000789390">
    <property type="component" value="Unassembled WGS sequence"/>
</dbReference>
<organism evidence="3 4">
    <name type="scientific">Daphnia galeata</name>
    <dbReference type="NCBI Taxonomy" id="27404"/>
    <lineage>
        <taxon>Eukaryota</taxon>
        <taxon>Metazoa</taxon>
        <taxon>Ecdysozoa</taxon>
        <taxon>Arthropoda</taxon>
        <taxon>Crustacea</taxon>
        <taxon>Branchiopoda</taxon>
        <taxon>Diplostraca</taxon>
        <taxon>Cladocera</taxon>
        <taxon>Anomopoda</taxon>
        <taxon>Daphniidae</taxon>
        <taxon>Daphnia</taxon>
    </lineage>
</organism>
<proteinExistence type="predicted"/>
<name>A0A8J2WLV1_9CRUS</name>
<feature type="compositionally biased region" description="Basic residues" evidence="1">
    <location>
        <begin position="50"/>
        <end position="59"/>
    </location>
</feature>
<feature type="region of interest" description="Disordered" evidence="1">
    <location>
        <begin position="357"/>
        <end position="380"/>
    </location>
</feature>
<feature type="compositionally biased region" description="Basic and acidic residues" evidence="1">
    <location>
        <begin position="544"/>
        <end position="557"/>
    </location>
</feature>
<dbReference type="OrthoDB" id="6346437at2759"/>
<sequence length="557" mass="63766">MVDQPNLSREAFQQLEFVGRQGDQLVYKGSNQKVIMLDVQTVNRLGMPIRSRKRNHSRKNSGEDVWSGHRSSDKTQDRLATSRLIEILKSYQENGELFANRKMRRKDVWTEIASQLMSEGFSFCNKEHAWEKVSQKWRNMERSYRMHVHNVRSKGLSLDSITMEFFDDLHELLAGKYHTESMLLDSSSSFDLSNASQNEGDEADESMEMINGELVEYYDDDEEEQQEEESAVSVEPILMEAELCSDTYVEDEIPPPSPTFSDNKHLVFTSSDQEIDISSDPYTAGVRDPVLRLLLEMRAQERAHFREDRRERLKMQRETLDFRRDLVHLLNQHHQERMEVMHSLIAAIGGSLGAKVTNGNHHKGAQKDEKDLPLKSSQRISENVDPENHLNRFIGLKMIKLAVLLLVCVPISYAEPLQRQSFYLPVQFSQHHDVGSYHYVPVVQQPFLRPVNRIPIVSANRLPSPSYPTLVRLPLPALPPKRSQFRLPSGGYFIVPASALHGQQQASSIQTAQTFFRPIGLPTAPQVRPTFAAAPEDDECLDDSADHESTEDIEEKK</sequence>
<comment type="caution">
    <text evidence="3">The sequence shown here is derived from an EMBL/GenBank/DDBJ whole genome shotgun (WGS) entry which is preliminary data.</text>
</comment>
<dbReference type="InterPro" id="IPR044822">
    <property type="entry name" value="Myb_DNA-bind_4"/>
</dbReference>
<keyword evidence="4" id="KW-1185">Reference proteome</keyword>
<evidence type="ECO:0000259" key="2">
    <source>
        <dbReference type="Pfam" id="PF13837"/>
    </source>
</evidence>
<feature type="compositionally biased region" description="Basic and acidic residues" evidence="1">
    <location>
        <begin position="60"/>
        <end position="74"/>
    </location>
</feature>
<evidence type="ECO:0000313" key="4">
    <source>
        <dbReference type="Proteomes" id="UP000789390"/>
    </source>
</evidence>
<evidence type="ECO:0000256" key="1">
    <source>
        <dbReference type="SAM" id="MobiDB-lite"/>
    </source>
</evidence>
<feature type="region of interest" description="Disordered" evidence="1">
    <location>
        <begin position="48"/>
        <end position="74"/>
    </location>
</feature>
<feature type="domain" description="Myb/SANT-like DNA-binding" evidence="2">
    <location>
        <begin position="80"/>
        <end position="172"/>
    </location>
</feature>
<dbReference type="EMBL" id="CAKKLH010000278">
    <property type="protein sequence ID" value="CAH0107741.1"/>
    <property type="molecule type" value="Genomic_DNA"/>
</dbReference>
<accession>A0A8J2WLV1</accession>
<gene>
    <name evidence="3" type="ORF">DGAL_LOCUS11074</name>
</gene>
<protein>
    <recommendedName>
        <fullName evidence="2">Myb/SANT-like DNA-binding domain-containing protein</fullName>
    </recommendedName>
</protein>
<dbReference type="AlphaFoldDB" id="A0A8J2WLV1"/>
<evidence type="ECO:0000313" key="3">
    <source>
        <dbReference type="EMBL" id="CAH0107741.1"/>
    </source>
</evidence>
<feature type="region of interest" description="Disordered" evidence="1">
    <location>
        <begin position="529"/>
        <end position="557"/>
    </location>
</feature>
<dbReference type="Pfam" id="PF13837">
    <property type="entry name" value="Myb_DNA-bind_4"/>
    <property type="match status" value="1"/>
</dbReference>
<dbReference type="Gene3D" id="1.10.10.60">
    <property type="entry name" value="Homeodomain-like"/>
    <property type="match status" value="1"/>
</dbReference>
<reference evidence="3" key="1">
    <citation type="submission" date="2021-11" db="EMBL/GenBank/DDBJ databases">
        <authorList>
            <person name="Schell T."/>
        </authorList>
    </citation>
    <scope>NUCLEOTIDE SEQUENCE</scope>
    <source>
        <strain evidence="3">M5</strain>
    </source>
</reference>